<evidence type="ECO:0000256" key="6">
    <source>
        <dbReference type="ARBA" id="ARBA00023136"/>
    </source>
</evidence>
<accession>H2KPF7</accession>
<dbReference type="InterPro" id="IPR007271">
    <property type="entry name" value="Nuc_sug_transpt"/>
</dbReference>
<feature type="transmembrane region" description="Helical" evidence="7">
    <location>
        <begin position="416"/>
        <end position="435"/>
    </location>
</feature>
<feature type="transmembrane region" description="Helical" evidence="7">
    <location>
        <begin position="358"/>
        <end position="380"/>
    </location>
</feature>
<keyword evidence="9" id="KW-1185">Reference proteome</keyword>
<proteinExistence type="inferred from homology"/>
<feature type="transmembrane region" description="Helical" evidence="7">
    <location>
        <begin position="326"/>
        <end position="346"/>
    </location>
</feature>
<feature type="transmembrane region" description="Helical" evidence="7">
    <location>
        <begin position="234"/>
        <end position="251"/>
    </location>
</feature>
<comment type="subcellular location">
    <subcellularLocation>
        <location evidence="1">Membrane</location>
        <topology evidence="1">Multi-pass membrane protein</topology>
    </subcellularLocation>
</comment>
<dbReference type="GO" id="GO:0015165">
    <property type="term" value="F:pyrimidine nucleotide-sugar transmembrane transporter activity"/>
    <property type="evidence" value="ECO:0007669"/>
    <property type="project" value="InterPro"/>
</dbReference>
<keyword evidence="4 7" id="KW-0812">Transmembrane</keyword>
<feature type="transmembrane region" description="Helical" evidence="7">
    <location>
        <begin position="258"/>
        <end position="275"/>
    </location>
</feature>
<gene>
    <name evidence="8" type="ORF">CLF_101876</name>
</gene>
<reference key="2">
    <citation type="submission" date="2011-10" db="EMBL/GenBank/DDBJ databases">
        <title>The genome and transcriptome sequence of Clonorchis sinensis provide insights into the carcinogenic liver fluke.</title>
        <authorList>
            <person name="Wang X."/>
            <person name="Huang Y."/>
            <person name="Chen W."/>
            <person name="Liu H."/>
            <person name="Guo L."/>
            <person name="Chen Y."/>
            <person name="Luo F."/>
            <person name="Zhou W."/>
            <person name="Sun J."/>
            <person name="Mao Q."/>
            <person name="Liang P."/>
            <person name="Zhou C."/>
            <person name="Tian Y."/>
            <person name="Men J."/>
            <person name="Lv X."/>
            <person name="Huang L."/>
            <person name="Zhou J."/>
            <person name="Hu Y."/>
            <person name="Li R."/>
            <person name="Zhang F."/>
            <person name="Lei H."/>
            <person name="Li X."/>
            <person name="Hu X."/>
            <person name="Liang C."/>
            <person name="Xu J."/>
            <person name="Wu Z."/>
            <person name="Yu X."/>
        </authorList>
    </citation>
    <scope>NUCLEOTIDE SEQUENCE</scope>
    <source>
        <strain>Henan</strain>
    </source>
</reference>
<protein>
    <submittedName>
        <fullName evidence="8">UDP-N-acetylglucosamine transporter</fullName>
    </submittedName>
</protein>
<evidence type="ECO:0000256" key="7">
    <source>
        <dbReference type="SAM" id="Phobius"/>
    </source>
</evidence>
<keyword evidence="5 7" id="KW-1133">Transmembrane helix</keyword>
<organism evidence="8 9">
    <name type="scientific">Clonorchis sinensis</name>
    <name type="common">Chinese liver fluke</name>
    <dbReference type="NCBI Taxonomy" id="79923"/>
    <lineage>
        <taxon>Eukaryota</taxon>
        <taxon>Metazoa</taxon>
        <taxon>Spiralia</taxon>
        <taxon>Lophotrochozoa</taxon>
        <taxon>Platyhelminthes</taxon>
        <taxon>Trematoda</taxon>
        <taxon>Digenea</taxon>
        <taxon>Opisthorchiida</taxon>
        <taxon>Opisthorchiata</taxon>
        <taxon>Opisthorchiidae</taxon>
        <taxon>Clonorchis</taxon>
    </lineage>
</organism>
<dbReference type="Pfam" id="PF04142">
    <property type="entry name" value="Nuc_sug_transp"/>
    <property type="match status" value="1"/>
</dbReference>
<dbReference type="AlphaFoldDB" id="H2KPF7"/>
<evidence type="ECO:0000313" key="9">
    <source>
        <dbReference type="Proteomes" id="UP000008909"/>
    </source>
</evidence>
<comment type="similarity">
    <text evidence="2">Belongs to the nucleotide-sugar transporter family. SLC35A subfamily.</text>
</comment>
<evidence type="ECO:0000256" key="4">
    <source>
        <dbReference type="ARBA" id="ARBA00022692"/>
    </source>
</evidence>
<feature type="transmembrane region" description="Helical" evidence="7">
    <location>
        <begin position="295"/>
        <end position="314"/>
    </location>
</feature>
<dbReference type="SUPFAM" id="SSF103481">
    <property type="entry name" value="Multidrug resistance efflux transporter EmrE"/>
    <property type="match status" value="1"/>
</dbReference>
<evidence type="ECO:0000256" key="2">
    <source>
        <dbReference type="ARBA" id="ARBA00009976"/>
    </source>
</evidence>
<keyword evidence="6 7" id="KW-0472">Membrane</keyword>
<dbReference type="EMBL" id="DF142901">
    <property type="protein sequence ID" value="GAA33604.2"/>
    <property type="molecule type" value="Genomic_DNA"/>
</dbReference>
<name>H2KPF7_CLOSI</name>
<sequence length="456" mass="49867">MENSVVVKLITEVWLMVYGGPALRADDSVRLASVLRAASARHMAPTSSSISKSLFKPQHSIYLAAFNVHTLKQARQQAALALTLDSLGIDVCCVSVTRIQDASTMIELTAPSVSTRLRPASADGFRKRLALVSLTIQNTAVILLTRYTRTRSGDMYFASTAVVMSELVKLVTCFMLVFGEESFSITALWQNLKNNILLDPWDCLLISVPGVVYTIQNNLLFVGYTYLSAVSFQVSYQLKIFTAAIFFRIILKRQLSRTQWFALFLLFAGVSLTQVSDASNAGRSDSAATVWEQMLALSSVLLACTCSGFAGVYFEKLLKGSRKSVAVRNIQLSFYGITAGILTVLIKDGASVQQRGFFFGYDSIVWVSIFTQALGGLLIAATIRYADNILKGFAPSVAIVLNFILSMIFFDFYPTVMFVAGAILVIVATVLYSLCPPPQLVVKDSKSTPNDAIQQA</sequence>
<evidence type="ECO:0000256" key="3">
    <source>
        <dbReference type="ARBA" id="ARBA00022597"/>
    </source>
</evidence>
<reference evidence="8" key="1">
    <citation type="journal article" date="2011" name="Genome Biol.">
        <title>The draft genome of the carcinogenic human liver fluke Clonorchis sinensis.</title>
        <authorList>
            <person name="Wang X."/>
            <person name="Chen W."/>
            <person name="Huang Y."/>
            <person name="Sun J."/>
            <person name="Men J."/>
            <person name="Liu H."/>
            <person name="Luo F."/>
            <person name="Guo L."/>
            <person name="Lv X."/>
            <person name="Deng C."/>
            <person name="Zhou C."/>
            <person name="Fan Y."/>
            <person name="Li X."/>
            <person name="Huang L."/>
            <person name="Hu Y."/>
            <person name="Liang C."/>
            <person name="Hu X."/>
            <person name="Xu J."/>
            <person name="Yu X."/>
        </authorList>
    </citation>
    <scope>NUCLEOTIDE SEQUENCE [LARGE SCALE GENOMIC DNA]</scope>
    <source>
        <strain evidence="8">Henan</strain>
    </source>
</reference>
<evidence type="ECO:0000256" key="5">
    <source>
        <dbReference type="ARBA" id="ARBA00022989"/>
    </source>
</evidence>
<dbReference type="Proteomes" id="UP000008909">
    <property type="component" value="Unassembled WGS sequence"/>
</dbReference>
<feature type="transmembrane region" description="Helical" evidence="7">
    <location>
        <begin position="167"/>
        <end position="189"/>
    </location>
</feature>
<evidence type="ECO:0000256" key="1">
    <source>
        <dbReference type="ARBA" id="ARBA00004141"/>
    </source>
</evidence>
<keyword evidence="3" id="KW-0762">Sugar transport</keyword>
<dbReference type="PANTHER" id="PTHR10231">
    <property type="entry name" value="NUCLEOTIDE-SUGAR TRANSMEMBRANE TRANSPORTER"/>
    <property type="match status" value="1"/>
</dbReference>
<evidence type="ECO:0000313" key="8">
    <source>
        <dbReference type="EMBL" id="GAA33604.2"/>
    </source>
</evidence>
<dbReference type="GO" id="GO:0000139">
    <property type="term" value="C:Golgi membrane"/>
    <property type="evidence" value="ECO:0007669"/>
    <property type="project" value="InterPro"/>
</dbReference>
<keyword evidence="3" id="KW-0813">Transport</keyword>
<dbReference type="InterPro" id="IPR037185">
    <property type="entry name" value="EmrE-like"/>
</dbReference>
<feature type="transmembrane region" description="Helical" evidence="7">
    <location>
        <begin position="392"/>
        <end position="410"/>
    </location>
</feature>
<dbReference type="NCBIfam" id="TIGR00803">
    <property type="entry name" value="nst"/>
    <property type="match status" value="1"/>
</dbReference>